<dbReference type="Proteomes" id="UP000297597">
    <property type="component" value="Unassembled WGS sequence"/>
</dbReference>
<keyword evidence="2" id="KW-1185">Reference proteome</keyword>
<comment type="caution">
    <text evidence="1">The sequence shown here is derived from an EMBL/GenBank/DDBJ whole genome shotgun (WGS) entry which is preliminary data.</text>
</comment>
<organism evidence="1 2">
    <name type="scientific">Pelotomaculum propionicicum</name>
    <dbReference type="NCBI Taxonomy" id="258475"/>
    <lineage>
        <taxon>Bacteria</taxon>
        <taxon>Bacillati</taxon>
        <taxon>Bacillota</taxon>
        <taxon>Clostridia</taxon>
        <taxon>Eubacteriales</taxon>
        <taxon>Desulfotomaculaceae</taxon>
        <taxon>Pelotomaculum</taxon>
    </lineage>
</organism>
<dbReference type="OrthoDB" id="5618772at2"/>
<sequence length="245" mass="27161">MENVLERTFEGRPVRLVTQDEEVLVPLPDIARALDYGKEVLWRVIDRNKKVFEEGIVVTTLPSEGGPQKTTCLTRDGVVGLLMKLATNRIKDLEKRQLVVNFQRWAIRTIGQITRGELVPVRQFTEDSGDKTKVFMTMTGLAQQYLSLCEAAMKSSGIDAQAMGAAGELLQGCLNLGMSLLKGDMYSPATVSQCKITKLKAEEMVMSMRQNGYTLRQIAGEVSEATGVQVTPMSVSRFLRQARKG</sequence>
<reference evidence="1 2" key="1">
    <citation type="journal article" date="2018" name="Environ. Microbiol.">
        <title>Novel energy conservation strategies and behaviour of Pelotomaculum schinkii driving syntrophic propionate catabolism.</title>
        <authorList>
            <person name="Hidalgo-Ahumada C.A.P."/>
            <person name="Nobu M.K."/>
            <person name="Narihiro T."/>
            <person name="Tamaki H."/>
            <person name="Liu W.T."/>
            <person name="Kamagata Y."/>
            <person name="Stams A.J.M."/>
            <person name="Imachi H."/>
            <person name="Sousa D.Z."/>
        </authorList>
    </citation>
    <scope>NUCLEOTIDE SEQUENCE [LARGE SCALE GENOMIC DNA]</scope>
    <source>
        <strain evidence="1 2">MGP</strain>
    </source>
</reference>
<evidence type="ECO:0000313" key="2">
    <source>
        <dbReference type="Proteomes" id="UP000297597"/>
    </source>
</evidence>
<dbReference type="AlphaFoldDB" id="A0A4Y7RNX6"/>
<protein>
    <submittedName>
        <fullName evidence="1">Uncharacterized protein</fullName>
    </submittedName>
</protein>
<name>A0A4Y7RNX6_9FIRM</name>
<dbReference type="RefSeq" id="WP_134214521.1">
    <property type="nucleotide sequence ID" value="NZ_QFFZ01000034.1"/>
</dbReference>
<evidence type="ECO:0000313" key="1">
    <source>
        <dbReference type="EMBL" id="TEB10017.1"/>
    </source>
</evidence>
<dbReference type="EMBL" id="QFFZ01000034">
    <property type="protein sequence ID" value="TEB10017.1"/>
    <property type="molecule type" value="Genomic_DNA"/>
</dbReference>
<accession>A0A4Y7RNX6</accession>
<gene>
    <name evidence="1" type="ORF">Pmgp_02712</name>
</gene>
<proteinExistence type="predicted"/>